<dbReference type="OrthoDB" id="9793521at2"/>
<evidence type="ECO:0000259" key="1">
    <source>
        <dbReference type="Pfam" id="PF07883"/>
    </source>
</evidence>
<dbReference type="AlphaFoldDB" id="A0A1B2AAD0"/>
<feature type="domain" description="Cupin type-2" evidence="1">
    <location>
        <begin position="54"/>
        <end position="107"/>
    </location>
</feature>
<proteinExistence type="predicted"/>
<dbReference type="Pfam" id="PF07883">
    <property type="entry name" value="Cupin_2"/>
    <property type="match status" value="1"/>
</dbReference>
<dbReference type="RefSeq" id="WP_067676101.1">
    <property type="nucleotide sequence ID" value="NZ_CP016591.1"/>
</dbReference>
<dbReference type="EMBL" id="CP016591">
    <property type="protein sequence ID" value="ANY19119.1"/>
    <property type="molecule type" value="Genomic_DNA"/>
</dbReference>
<dbReference type="InterPro" id="IPR013096">
    <property type="entry name" value="Cupin_2"/>
</dbReference>
<reference evidence="2 3" key="1">
    <citation type="submission" date="2016-07" db="EMBL/GenBank/DDBJ databases">
        <title>Complete genome sequence of Altererythrobacter dongtanensis KCTC 22672, a type strain with esterase isolated from tidal flat.</title>
        <authorList>
            <person name="Cheng H."/>
            <person name="Wu Y.-H."/>
            <person name="Zhou P."/>
            <person name="Huo Y.-Y."/>
            <person name="Wang C.-S."/>
            <person name="Xu X.-W."/>
        </authorList>
    </citation>
    <scope>NUCLEOTIDE SEQUENCE [LARGE SCALE GENOMIC DNA]</scope>
    <source>
        <strain evidence="2 3">KCTC 22672</strain>
    </source>
</reference>
<name>A0A1B2AAD0_9SPHN</name>
<gene>
    <name evidence="2" type="ORF">A6F68_00586</name>
</gene>
<evidence type="ECO:0000313" key="2">
    <source>
        <dbReference type="EMBL" id="ANY19119.1"/>
    </source>
</evidence>
<keyword evidence="3" id="KW-1185">Reference proteome</keyword>
<accession>A0A1B2AAD0</accession>
<dbReference type="STRING" id="692370.A6F68_00586"/>
<dbReference type="Gene3D" id="2.60.120.10">
    <property type="entry name" value="Jelly Rolls"/>
    <property type="match status" value="1"/>
</dbReference>
<dbReference type="Proteomes" id="UP000092932">
    <property type="component" value="Chromosome"/>
</dbReference>
<sequence>MRAALAATVLLAGCASGVSPTRPVAVHVPPVGINPVLEGPIAAAPGHALVVGDINLAPGAAIPRHRHAGEEFLYVIGGSATLSRAGEADLVLAAGDGVRIAPDSAHWGTAGPQGLRAISSWLLLPGRPLREAAPE</sequence>
<dbReference type="InterPro" id="IPR014710">
    <property type="entry name" value="RmlC-like_jellyroll"/>
</dbReference>
<dbReference type="PANTHER" id="PTHR38599:SF1">
    <property type="entry name" value="CUPIN DOMAIN PROTEIN (AFU_ORTHOLOGUE AFUA_3G13620)"/>
    <property type="match status" value="1"/>
</dbReference>
<evidence type="ECO:0000313" key="3">
    <source>
        <dbReference type="Proteomes" id="UP000092932"/>
    </source>
</evidence>
<dbReference type="PATRIC" id="fig|692370.5.peg.600"/>
<dbReference type="KEGG" id="ado:A6F68_00586"/>
<dbReference type="SUPFAM" id="SSF51182">
    <property type="entry name" value="RmlC-like cupins"/>
    <property type="match status" value="1"/>
</dbReference>
<protein>
    <submittedName>
        <fullName evidence="2">Cupin domain protein</fullName>
    </submittedName>
</protein>
<dbReference type="InterPro" id="IPR011051">
    <property type="entry name" value="RmlC_Cupin_sf"/>
</dbReference>
<organism evidence="2 3">
    <name type="scientific">Tsuneonella dongtanensis</name>
    <dbReference type="NCBI Taxonomy" id="692370"/>
    <lineage>
        <taxon>Bacteria</taxon>
        <taxon>Pseudomonadati</taxon>
        <taxon>Pseudomonadota</taxon>
        <taxon>Alphaproteobacteria</taxon>
        <taxon>Sphingomonadales</taxon>
        <taxon>Erythrobacteraceae</taxon>
        <taxon>Tsuneonella</taxon>
    </lineage>
</organism>
<dbReference type="PANTHER" id="PTHR38599">
    <property type="entry name" value="CUPIN DOMAIN PROTEIN (AFU_ORTHOLOGUE AFUA_3G13620)"/>
    <property type="match status" value="1"/>
</dbReference>